<dbReference type="PATRIC" id="fig|363754.4.peg.4910"/>
<sequence length="463" mass="49424">MSLISTYAAFVCVTSTRESLFVKILKVCVKPFYTLYKQSRTLIADRSGNFATMTALLAVPLIVAAGLAIDVTDAMLVRNDLYNAADAAAIGAIASSSPAVAAAMAMTSDGTVTVGQDDANKLFFGQTSSDLQSIPVNVNIAVTRASNVVSSNVSFSASVPTTLMQLLGQTSVPISGVASAQYQMASFIDFYMLLDNTPSMGVGATLSDITTLQSHTSDTCAFACHNLNTTNNYYNLAKSLNVKMRIDVVRQATQSLTDTATTNRVTPDQYRMAVYTFGTKAEAIGLTNVSALSADMTQVKNSTSAVDLMTTPSQNYNSDQDTSFDTMLTQIKPVIGTGGGGTSSTDRAKVLFFVTDGVGDSYKPTTCTKPTTGGRCQEPLDTSFCQPLKNQNVKIAILYTTYLPLPQNAWYNTWIAPFQSQIGTDLQNCASPGLYFEVSPTQGITDAMNALFLKVIRTPRLTG</sequence>
<evidence type="ECO:0000313" key="4">
    <source>
        <dbReference type="Proteomes" id="UP000012429"/>
    </source>
</evidence>
<comment type="caution">
    <text evidence="3">The sequence shown here is derived from an EMBL/GenBank/DDBJ whole genome shotgun (WGS) entry which is preliminary data.</text>
</comment>
<evidence type="ECO:0000313" key="3">
    <source>
        <dbReference type="EMBL" id="ENN85646.1"/>
    </source>
</evidence>
<keyword evidence="1" id="KW-0812">Transmembrane</keyword>
<proteinExistence type="predicted"/>
<keyword evidence="4" id="KW-1185">Reference proteome</keyword>
<evidence type="ECO:0000256" key="1">
    <source>
        <dbReference type="SAM" id="Phobius"/>
    </source>
</evidence>
<accession>N6UY11</accession>
<dbReference type="AlphaFoldDB" id="N6UY11"/>
<keyword evidence="1" id="KW-1133">Transmembrane helix</keyword>
<dbReference type="InterPro" id="IPR028087">
    <property type="entry name" value="Tad_N"/>
</dbReference>
<name>N6UY11_9HYPH</name>
<evidence type="ECO:0000259" key="2">
    <source>
        <dbReference type="Pfam" id="PF13400"/>
    </source>
</evidence>
<dbReference type="Gene3D" id="3.40.50.410">
    <property type="entry name" value="von Willebrand factor, type A domain"/>
    <property type="match status" value="1"/>
</dbReference>
<keyword evidence="1" id="KW-0472">Membrane</keyword>
<organism evidence="3 4">
    <name type="scientific">Rhizobium freirei PRF 81</name>
    <dbReference type="NCBI Taxonomy" id="363754"/>
    <lineage>
        <taxon>Bacteria</taxon>
        <taxon>Pseudomonadati</taxon>
        <taxon>Pseudomonadota</taxon>
        <taxon>Alphaproteobacteria</taxon>
        <taxon>Hyphomicrobiales</taxon>
        <taxon>Rhizobiaceae</taxon>
        <taxon>Rhizobium/Agrobacterium group</taxon>
        <taxon>Rhizobium</taxon>
    </lineage>
</organism>
<protein>
    <recommendedName>
        <fullName evidence="2">Putative Flp pilus-assembly TadG-like N-terminal domain-containing protein</fullName>
    </recommendedName>
</protein>
<dbReference type="Proteomes" id="UP000012429">
    <property type="component" value="Unassembled WGS sequence"/>
</dbReference>
<reference evidence="3 4" key="1">
    <citation type="journal article" date="2012" name="BMC Genomics">
        <title>Genomic basis of broad host range and environmental adaptability of Rhizobium tropici CIAT 899 and Rhizobium sp. PRF 81 which are used in inoculants for common bean (Phaseolus vulgaris L.).</title>
        <authorList>
            <person name="Ormeno-Orrillo E."/>
            <person name="Menna P."/>
            <person name="Almeida L.G."/>
            <person name="Ollero F.J."/>
            <person name="Nicolas M.F."/>
            <person name="Pains Rodrigues E."/>
            <person name="Shigueyoshi Nakatani A."/>
            <person name="Silva Batista J.S."/>
            <person name="Oliveira Chueire L.M."/>
            <person name="Souza R.C."/>
            <person name="Ribeiro Vasconcelos A.T."/>
            <person name="Megias M."/>
            <person name="Hungria M."/>
            <person name="Martinez-Romero E."/>
        </authorList>
    </citation>
    <scope>NUCLEOTIDE SEQUENCE [LARGE SCALE GENOMIC DNA]</scope>
    <source>
        <strain evidence="3 4">PRF 81</strain>
    </source>
</reference>
<dbReference type="SUPFAM" id="SSF53300">
    <property type="entry name" value="vWA-like"/>
    <property type="match status" value="1"/>
</dbReference>
<feature type="domain" description="Putative Flp pilus-assembly TadG-like N-terminal" evidence="2">
    <location>
        <begin position="48"/>
        <end position="92"/>
    </location>
</feature>
<dbReference type="STRING" id="363754.RHSP_05563"/>
<dbReference type="InterPro" id="IPR036465">
    <property type="entry name" value="vWFA_dom_sf"/>
</dbReference>
<gene>
    <name evidence="3" type="ORF">RHSP_05563</name>
</gene>
<dbReference type="Pfam" id="PF13400">
    <property type="entry name" value="Tad"/>
    <property type="match status" value="1"/>
</dbReference>
<feature type="transmembrane region" description="Helical" evidence="1">
    <location>
        <begin position="50"/>
        <end position="69"/>
    </location>
</feature>
<dbReference type="EMBL" id="AQHN01000083">
    <property type="protein sequence ID" value="ENN85646.1"/>
    <property type="molecule type" value="Genomic_DNA"/>
</dbReference>